<sequence>MAFGLVALFAVAPAMAQGKRGVYEEVPYNNNPDKFCKIGYPAHNWMAINGKMGLWTVINPYYAVNYQYINTFMYVCSAGGRPMVPSHGAGKKGGGSSDPAATF</sequence>
<feature type="chain" id="PRO_5007131481" description="Secreted protein" evidence="1">
    <location>
        <begin position="17"/>
        <end position="103"/>
    </location>
</feature>
<keyword evidence="1" id="KW-0732">Signal</keyword>
<name>A0A108U4A7_9GAMM</name>
<protein>
    <recommendedName>
        <fullName evidence="4">Secreted protein</fullName>
    </recommendedName>
</protein>
<evidence type="ECO:0008006" key="4">
    <source>
        <dbReference type="Google" id="ProtNLM"/>
    </source>
</evidence>
<dbReference type="Proteomes" id="UP000023435">
    <property type="component" value="Unassembled WGS sequence"/>
</dbReference>
<feature type="signal peptide" evidence="1">
    <location>
        <begin position="1"/>
        <end position="16"/>
    </location>
</feature>
<organism evidence="2 3">
    <name type="scientific">Lysobacter capsici AZ78</name>
    <dbReference type="NCBI Taxonomy" id="1444315"/>
    <lineage>
        <taxon>Bacteria</taxon>
        <taxon>Pseudomonadati</taxon>
        <taxon>Pseudomonadota</taxon>
        <taxon>Gammaproteobacteria</taxon>
        <taxon>Lysobacterales</taxon>
        <taxon>Lysobacteraceae</taxon>
        <taxon>Lysobacter</taxon>
    </lineage>
</organism>
<evidence type="ECO:0000313" key="3">
    <source>
        <dbReference type="Proteomes" id="UP000023435"/>
    </source>
</evidence>
<gene>
    <name evidence="2" type="ORF">AZ78_4959</name>
</gene>
<reference evidence="2 3" key="1">
    <citation type="journal article" date="2014" name="Genome Announc.">
        <title>Draft Genome Sequence of Lysobacter capsici AZ78, a Bacterium Antagonistic to Plant-Pathogenic Oomycetes.</title>
        <authorList>
            <person name="Puopolo G."/>
            <person name="Sonego P."/>
            <person name="Engelen K."/>
            <person name="Pertot I."/>
        </authorList>
    </citation>
    <scope>NUCLEOTIDE SEQUENCE [LARGE SCALE GENOMIC DNA]</scope>
    <source>
        <strain evidence="2 3">AZ78</strain>
    </source>
</reference>
<accession>A0A108U4A7</accession>
<dbReference type="AlphaFoldDB" id="A0A108U4A7"/>
<dbReference type="EMBL" id="JAJA02000002">
    <property type="protein sequence ID" value="KWS02292.1"/>
    <property type="molecule type" value="Genomic_DNA"/>
</dbReference>
<evidence type="ECO:0000256" key="1">
    <source>
        <dbReference type="SAM" id="SignalP"/>
    </source>
</evidence>
<proteinExistence type="predicted"/>
<comment type="caution">
    <text evidence="2">The sequence shown here is derived from an EMBL/GenBank/DDBJ whole genome shotgun (WGS) entry which is preliminary data.</text>
</comment>
<evidence type="ECO:0000313" key="2">
    <source>
        <dbReference type="EMBL" id="KWS02292.1"/>
    </source>
</evidence>
<keyword evidence="3" id="KW-1185">Reference proteome</keyword>